<dbReference type="PANTHER" id="PTHR22993:SF9">
    <property type="entry name" value="FORMAMIDOPYRIMIDINE-DNA GLYCOSYLASE"/>
    <property type="match status" value="1"/>
</dbReference>
<evidence type="ECO:0000313" key="17">
    <source>
        <dbReference type="Proteomes" id="UP000184292"/>
    </source>
</evidence>
<evidence type="ECO:0000259" key="14">
    <source>
        <dbReference type="PROSITE" id="PS51066"/>
    </source>
</evidence>
<keyword evidence="17" id="KW-1185">Reference proteome</keyword>
<name>A0A1M6EA03_9RHOB</name>
<dbReference type="SUPFAM" id="SSF81624">
    <property type="entry name" value="N-terminal domain of MutM-like DNA repair proteins"/>
    <property type="match status" value="1"/>
</dbReference>
<comment type="similarity">
    <text evidence="2">Belongs to the FPG family.</text>
</comment>
<dbReference type="GO" id="GO:0006284">
    <property type="term" value="P:base-excision repair"/>
    <property type="evidence" value="ECO:0007669"/>
    <property type="project" value="InterPro"/>
</dbReference>
<evidence type="ECO:0000256" key="12">
    <source>
        <dbReference type="ARBA" id="ARBA00023295"/>
    </source>
</evidence>
<evidence type="ECO:0000256" key="13">
    <source>
        <dbReference type="PROSITE-ProRule" id="PRU00391"/>
    </source>
</evidence>
<dbReference type="AlphaFoldDB" id="A0A1M6EA03"/>
<comment type="catalytic activity">
    <reaction evidence="1">
        <text>Hydrolysis of DNA containing ring-opened 7-methylguanine residues, releasing 2,6-diamino-4-hydroxy-5-(N-methyl)formamidopyrimidine.</text>
        <dbReference type="EC" id="3.2.2.23"/>
    </reaction>
</comment>
<dbReference type="PROSITE" id="PS51066">
    <property type="entry name" value="ZF_FPG_2"/>
    <property type="match status" value="1"/>
</dbReference>
<dbReference type="SUPFAM" id="SSF46946">
    <property type="entry name" value="S13-like H2TH domain"/>
    <property type="match status" value="1"/>
</dbReference>
<dbReference type="InterPro" id="IPR000214">
    <property type="entry name" value="Znf_DNA_glyclase/AP_lyase"/>
</dbReference>
<dbReference type="InterPro" id="IPR010979">
    <property type="entry name" value="Ribosomal_uS13-like_H2TH"/>
</dbReference>
<accession>A0A1M6EA03</accession>
<evidence type="ECO:0000313" key="16">
    <source>
        <dbReference type="EMBL" id="SHI82334.1"/>
    </source>
</evidence>
<feature type="domain" description="FPG-type" evidence="14">
    <location>
        <begin position="225"/>
        <end position="260"/>
    </location>
</feature>
<keyword evidence="5 13" id="KW-0863">Zinc-finger</keyword>
<evidence type="ECO:0000256" key="9">
    <source>
        <dbReference type="ARBA" id="ARBA00023204"/>
    </source>
</evidence>
<keyword evidence="10" id="KW-0456">Lyase</keyword>
<protein>
    <submittedName>
        <fullName evidence="16">Formamidopyrimidine-DNA glycosylase</fullName>
    </submittedName>
</protein>
<dbReference type="OrthoDB" id="5657047at2"/>
<dbReference type="SMART" id="SM00898">
    <property type="entry name" value="Fapy_DNA_glyco"/>
    <property type="match status" value="1"/>
</dbReference>
<dbReference type="SMART" id="SM01232">
    <property type="entry name" value="H2TH"/>
    <property type="match status" value="1"/>
</dbReference>
<evidence type="ECO:0000256" key="5">
    <source>
        <dbReference type="ARBA" id="ARBA00022771"/>
    </source>
</evidence>
<dbReference type="Pfam" id="PF01149">
    <property type="entry name" value="Fapy_DNA_glyco"/>
    <property type="match status" value="1"/>
</dbReference>
<organism evidence="16 17">
    <name type="scientific">Wenxinia saemankumensis</name>
    <dbReference type="NCBI Taxonomy" id="1447782"/>
    <lineage>
        <taxon>Bacteria</taxon>
        <taxon>Pseudomonadati</taxon>
        <taxon>Pseudomonadota</taxon>
        <taxon>Alphaproteobacteria</taxon>
        <taxon>Rhodobacterales</taxon>
        <taxon>Roseobacteraceae</taxon>
        <taxon>Wenxinia</taxon>
    </lineage>
</organism>
<evidence type="ECO:0000256" key="8">
    <source>
        <dbReference type="ARBA" id="ARBA00023125"/>
    </source>
</evidence>
<dbReference type="InterPro" id="IPR015886">
    <property type="entry name" value="H2TH_FPG"/>
</dbReference>
<evidence type="ECO:0000256" key="3">
    <source>
        <dbReference type="ARBA" id="ARBA00022723"/>
    </source>
</evidence>
<keyword evidence="12" id="KW-0326">Glycosidase</keyword>
<dbReference type="GO" id="GO:0008534">
    <property type="term" value="F:oxidized purine nucleobase lesion DNA N-glycosylase activity"/>
    <property type="evidence" value="ECO:0007669"/>
    <property type="project" value="UniProtKB-EC"/>
</dbReference>
<keyword evidence="8" id="KW-0238">DNA-binding</keyword>
<evidence type="ECO:0000256" key="7">
    <source>
        <dbReference type="ARBA" id="ARBA00022833"/>
    </source>
</evidence>
<dbReference type="Proteomes" id="UP000184292">
    <property type="component" value="Unassembled WGS sequence"/>
</dbReference>
<dbReference type="GO" id="GO:0016829">
    <property type="term" value="F:lyase activity"/>
    <property type="evidence" value="ECO:0007669"/>
    <property type="project" value="UniProtKB-KW"/>
</dbReference>
<keyword evidence="9" id="KW-0234">DNA repair</keyword>
<sequence length="263" mass="28907">MPELPEAEANRRRVAEGACNRTIRDFALGEIRHMDLPSEAERAPFLGTRITETRRHGKYIFLGSKSGPWMVVHLGMSGSLRVWDDGADEEPDHAKFTWVFEGDRRLSFRCPRKFGWVKVTEDPGSFVEEAGLGPDAMEIGDNAFADRLGGSKQAIKSALLDQKKLAGIGNLWSDETLYRSGLMPDVPANALSAAQLAAVHREARAVLEGVLKTNARYDDLPGDWLIHHREDGADCPRCGGTITKKTVGGRTAYHCPDHQEGGG</sequence>
<keyword evidence="4" id="KW-0227">DNA damage</keyword>
<dbReference type="PANTHER" id="PTHR22993">
    <property type="entry name" value="FORMAMIDOPYRIMIDINE-DNA GLYCOSYLASE"/>
    <property type="match status" value="1"/>
</dbReference>
<dbReference type="PROSITE" id="PS51068">
    <property type="entry name" value="FPG_CAT"/>
    <property type="match status" value="1"/>
</dbReference>
<proteinExistence type="inferred from homology"/>
<feature type="domain" description="Formamidopyrimidine-DNA glycosylase catalytic" evidence="15">
    <location>
        <begin position="2"/>
        <end position="115"/>
    </location>
</feature>
<dbReference type="InterPro" id="IPR035937">
    <property type="entry name" value="FPG_N"/>
</dbReference>
<dbReference type="Pfam" id="PF06831">
    <property type="entry name" value="H2TH"/>
    <property type="match status" value="1"/>
</dbReference>
<evidence type="ECO:0000256" key="10">
    <source>
        <dbReference type="ARBA" id="ARBA00023239"/>
    </source>
</evidence>
<keyword evidence="6" id="KW-0378">Hydrolase</keyword>
<dbReference type="Gene3D" id="3.20.190.10">
    <property type="entry name" value="MutM-like, N-terminal"/>
    <property type="match status" value="1"/>
</dbReference>
<evidence type="ECO:0000256" key="4">
    <source>
        <dbReference type="ARBA" id="ARBA00022763"/>
    </source>
</evidence>
<dbReference type="STRING" id="1447782.SAMN05444417_1895"/>
<evidence type="ECO:0000256" key="2">
    <source>
        <dbReference type="ARBA" id="ARBA00009409"/>
    </source>
</evidence>
<keyword evidence="3" id="KW-0479">Metal-binding</keyword>
<evidence type="ECO:0000256" key="6">
    <source>
        <dbReference type="ARBA" id="ARBA00022801"/>
    </source>
</evidence>
<gene>
    <name evidence="16" type="ORF">SAMN05444417_1895</name>
</gene>
<evidence type="ECO:0000259" key="15">
    <source>
        <dbReference type="PROSITE" id="PS51068"/>
    </source>
</evidence>
<dbReference type="RefSeq" id="WP_073329063.1">
    <property type="nucleotide sequence ID" value="NZ_FQYO01000003.1"/>
</dbReference>
<keyword evidence="11" id="KW-0511">Multifunctional enzyme</keyword>
<dbReference type="GO" id="GO:0003906">
    <property type="term" value="F:DNA-(apurinic or apyrimidinic site) endonuclease activity"/>
    <property type="evidence" value="ECO:0007669"/>
    <property type="project" value="InterPro"/>
</dbReference>
<keyword evidence="7" id="KW-0862">Zinc</keyword>
<dbReference type="InterPro" id="IPR012319">
    <property type="entry name" value="FPG_cat"/>
</dbReference>
<dbReference type="GO" id="GO:0008270">
    <property type="term" value="F:zinc ion binding"/>
    <property type="evidence" value="ECO:0007669"/>
    <property type="project" value="UniProtKB-KW"/>
</dbReference>
<dbReference type="SUPFAM" id="SSF57716">
    <property type="entry name" value="Glucocorticoid receptor-like (DNA-binding domain)"/>
    <property type="match status" value="1"/>
</dbReference>
<dbReference type="GO" id="GO:0003684">
    <property type="term" value="F:damaged DNA binding"/>
    <property type="evidence" value="ECO:0007669"/>
    <property type="project" value="InterPro"/>
</dbReference>
<dbReference type="EMBL" id="FQYO01000003">
    <property type="protein sequence ID" value="SHI82334.1"/>
    <property type="molecule type" value="Genomic_DNA"/>
</dbReference>
<dbReference type="Gene3D" id="1.10.8.50">
    <property type="match status" value="1"/>
</dbReference>
<reference evidence="16 17" key="1">
    <citation type="submission" date="2016-11" db="EMBL/GenBank/DDBJ databases">
        <authorList>
            <person name="Jaros S."/>
            <person name="Januszkiewicz K."/>
            <person name="Wedrychowicz H."/>
        </authorList>
    </citation>
    <scope>NUCLEOTIDE SEQUENCE [LARGE SCALE GENOMIC DNA]</scope>
    <source>
        <strain evidence="16 17">DSM 100565</strain>
    </source>
</reference>
<evidence type="ECO:0000256" key="11">
    <source>
        <dbReference type="ARBA" id="ARBA00023268"/>
    </source>
</evidence>
<evidence type="ECO:0000256" key="1">
    <source>
        <dbReference type="ARBA" id="ARBA00001668"/>
    </source>
</evidence>